<dbReference type="EMBL" id="DQ665917">
    <property type="protein sequence ID" value="ABG25809.1"/>
    <property type="molecule type" value="Genomic_DNA"/>
</dbReference>
<sequence length="249" mass="27915">MLLWLGTLFCFTWNLCVWATHGDVEESTQAWVAIGPATPTGIPQGFTISTQTIGIDQPPLELFYRALYNDTAPPVVYGPGARHTNAHHCESLPGRADLEIRFLNIALNETEDRDPLITFMITPEAPSCKGTIQCEKEAHETHAWACGDANLSSTLLIVYTPSSSHVYACGDPSNDDKIPDYRSPWVACREKQMKRVTVINVVVFMIVAALVLTCAFLRKIMLKGLRGCYWRYGYILEYCHPGTYRVQRV</sequence>
<dbReference type="Proteomes" id="UP000011238">
    <property type="component" value="Segment"/>
</dbReference>
<reference evidence="3" key="1">
    <citation type="journal article" date="1999" name="J. Cancer Res. Clin. Oncol.">
        <title>Genomic studies of the Lucke tumor herpesvirus (RaHV-1).</title>
        <authorList>
            <person name="Davison A.J."/>
            <person name="Sauerbier W."/>
            <person name="Dolan A."/>
            <person name="Addison C."/>
            <person name="McKinnell R.G."/>
        </authorList>
    </citation>
    <scope>NUCLEOTIDE SEQUENCE [LARGE SCALE GENOMIC DNA]</scope>
    <source>
        <strain evidence="3">McKinnell</strain>
    </source>
</reference>
<keyword evidence="1" id="KW-1133">Transmembrane helix</keyword>
<evidence type="ECO:0000256" key="1">
    <source>
        <dbReference type="SAM" id="Phobius"/>
    </source>
</evidence>
<accession>Q14VV4</accession>
<keyword evidence="1" id="KW-0812">Transmembrane</keyword>
<keyword evidence="3" id="KW-1185">Reference proteome</keyword>
<name>Q14VV4_9VIRU</name>
<dbReference type="GeneID" id="5141235"/>
<keyword evidence="1" id="KW-0472">Membrane</keyword>
<feature type="transmembrane region" description="Helical" evidence="1">
    <location>
        <begin position="198"/>
        <end position="217"/>
    </location>
</feature>
<dbReference type="RefSeq" id="YP_656659.1">
    <property type="nucleotide sequence ID" value="NC_008211.1"/>
</dbReference>
<reference evidence="2 3" key="2">
    <citation type="journal article" date="2006" name="J. Gen. Virol.">
        <title>Genome sequences of two frog herpesviruses.</title>
        <authorList>
            <person name="Davison A.J."/>
            <person name="Cunningham C."/>
            <person name="Sauerbier W."/>
            <person name="McKinnell R.G."/>
        </authorList>
    </citation>
    <scope>NUCLEOTIDE SEQUENCE [LARGE SCALE GENOMIC DNA]</scope>
    <source>
        <strain evidence="2 3">McKinnell</strain>
    </source>
</reference>
<evidence type="ECO:0000313" key="3">
    <source>
        <dbReference type="Proteomes" id="UP000011238"/>
    </source>
</evidence>
<dbReference type="KEGG" id="vg:5141235"/>
<organism evidence="3">
    <name type="scientific">Ranid herpesvirus 1</name>
    <name type="common">Lucke tumor herpesvirus</name>
    <dbReference type="NCBI Taxonomy" id="85655"/>
    <lineage>
        <taxon>Viruses</taxon>
        <taxon>Duplodnaviria</taxon>
        <taxon>Heunggongvirae</taxon>
        <taxon>Peploviricota</taxon>
        <taxon>Herviviricetes</taxon>
        <taxon>Herpesvirales</taxon>
        <taxon>Alloherpesviridae</taxon>
        <taxon>Batravirus</taxon>
        <taxon>Batravirus ranidallo1</taxon>
    </lineage>
</organism>
<protein>
    <submittedName>
        <fullName evidence="2">ORF4</fullName>
    </submittedName>
</protein>
<proteinExistence type="predicted"/>
<evidence type="ECO:0000313" key="2">
    <source>
        <dbReference type="EMBL" id="ABG25809.1"/>
    </source>
</evidence>